<accession>A0A3D8SJZ3</accession>
<dbReference type="Gene3D" id="3.40.50.720">
    <property type="entry name" value="NAD(P)-binding Rossmann-like Domain"/>
    <property type="match status" value="1"/>
</dbReference>
<dbReference type="GeneID" id="38113667"/>
<keyword evidence="5" id="KW-1185">Reference proteome</keyword>
<dbReference type="InterPro" id="IPR002347">
    <property type="entry name" value="SDR_fam"/>
</dbReference>
<dbReference type="OrthoDB" id="542013at2759"/>
<keyword evidence="2" id="KW-0521">NADP</keyword>
<proteinExistence type="inferred from homology"/>
<sequence length="326" mass="36077">MSSSILITGGTAGLGFHCTVALARQYPNHHITIVSRSDPNDAAGTINRITGQNNVRYQRLDLASLSQVRLFVKKWAEDNNSPITHLLFNAGLQFPNEVSYTEDGYEKTFAINHLGHALLFSLLTPHLAQTARIVVTASGTHDPEQKTGMPDAEYTSAEQLARPTGESLNLPGRQRYTTSKLANILWTYALERRLADLRNRGGTDYKNWTIAAFDPGMVPGTGLARDAGGLMKFVWTYVLPRVLPLLRLLVMPNIHSAEESGQSLAWVAGDAEVAKKSGLYYEGTEEIKSSKESYSKEKQEDLWEWTVRNLAGGLEEKALFELKGLN</sequence>
<gene>
    <name evidence="4" type="ORF">DSM5745_03297</name>
</gene>
<evidence type="ECO:0000313" key="5">
    <source>
        <dbReference type="Proteomes" id="UP000256690"/>
    </source>
</evidence>
<dbReference type="SUPFAM" id="SSF51735">
    <property type="entry name" value="NAD(P)-binding Rossmann-fold domains"/>
    <property type="match status" value="1"/>
</dbReference>
<evidence type="ECO:0000256" key="1">
    <source>
        <dbReference type="ARBA" id="ARBA00006484"/>
    </source>
</evidence>
<evidence type="ECO:0000256" key="2">
    <source>
        <dbReference type="ARBA" id="ARBA00022857"/>
    </source>
</evidence>
<reference evidence="4 5" key="1">
    <citation type="journal article" date="2018" name="IMA Fungus">
        <title>IMA Genome-F 9: Draft genome sequence of Annulohypoxylon stygium, Aspergillus mulundensis, Berkeleyomyces basicola (syn. Thielaviopsis basicola), Ceratocystis smalleyi, two Cercospora beticola strains, Coleophoma cylindrospora, Fusarium fracticaudum, Phialophora cf. hyalina, and Morchella septimelata.</title>
        <authorList>
            <person name="Wingfield B.D."/>
            <person name="Bills G.F."/>
            <person name="Dong Y."/>
            <person name="Huang W."/>
            <person name="Nel W.J."/>
            <person name="Swalarsk-Parry B.S."/>
            <person name="Vaghefi N."/>
            <person name="Wilken P.M."/>
            <person name="An Z."/>
            <person name="de Beer Z.W."/>
            <person name="De Vos L."/>
            <person name="Chen L."/>
            <person name="Duong T.A."/>
            <person name="Gao Y."/>
            <person name="Hammerbacher A."/>
            <person name="Kikkert J.R."/>
            <person name="Li Y."/>
            <person name="Li H."/>
            <person name="Li K."/>
            <person name="Li Q."/>
            <person name="Liu X."/>
            <person name="Ma X."/>
            <person name="Naidoo K."/>
            <person name="Pethybridge S.J."/>
            <person name="Sun J."/>
            <person name="Steenkamp E.T."/>
            <person name="van der Nest M.A."/>
            <person name="van Wyk S."/>
            <person name="Wingfield M.J."/>
            <person name="Xiong C."/>
            <person name="Yue Q."/>
            <person name="Zhang X."/>
        </authorList>
    </citation>
    <scope>NUCLEOTIDE SEQUENCE [LARGE SCALE GENOMIC DNA]</scope>
    <source>
        <strain evidence="4 5">DSM 5745</strain>
    </source>
</reference>
<protein>
    <recommendedName>
        <fullName evidence="6">Short-chain dehydrogenase</fullName>
    </recommendedName>
</protein>
<comment type="similarity">
    <text evidence="1">Belongs to the short-chain dehydrogenases/reductases (SDR) family.</text>
</comment>
<dbReference type="RefSeq" id="XP_026606179.1">
    <property type="nucleotide sequence ID" value="XM_026745313.1"/>
</dbReference>
<dbReference type="AlphaFoldDB" id="A0A3D8SJZ3"/>
<keyword evidence="3" id="KW-0560">Oxidoreductase</keyword>
<dbReference type="STRING" id="1810919.A0A3D8SJZ3"/>
<dbReference type="GO" id="GO:0016491">
    <property type="term" value="F:oxidoreductase activity"/>
    <property type="evidence" value="ECO:0007669"/>
    <property type="project" value="UniProtKB-KW"/>
</dbReference>
<comment type="caution">
    <text evidence="4">The sequence shown here is derived from an EMBL/GenBank/DDBJ whole genome shotgun (WGS) entry which is preliminary data.</text>
</comment>
<dbReference type="PANTHER" id="PTHR24320:SF152">
    <property type="entry name" value="SHORT-CHAIN DEHYDROGENASE_REDUCTASE FAMILY PROTEIN"/>
    <property type="match status" value="1"/>
</dbReference>
<evidence type="ECO:0008006" key="6">
    <source>
        <dbReference type="Google" id="ProtNLM"/>
    </source>
</evidence>
<dbReference type="Pfam" id="PF00106">
    <property type="entry name" value="adh_short"/>
    <property type="match status" value="1"/>
</dbReference>
<organism evidence="4 5">
    <name type="scientific">Aspergillus mulundensis</name>
    <dbReference type="NCBI Taxonomy" id="1810919"/>
    <lineage>
        <taxon>Eukaryota</taxon>
        <taxon>Fungi</taxon>
        <taxon>Dikarya</taxon>
        <taxon>Ascomycota</taxon>
        <taxon>Pezizomycotina</taxon>
        <taxon>Eurotiomycetes</taxon>
        <taxon>Eurotiomycetidae</taxon>
        <taxon>Eurotiales</taxon>
        <taxon>Aspergillaceae</taxon>
        <taxon>Aspergillus</taxon>
        <taxon>Aspergillus subgen. Nidulantes</taxon>
    </lineage>
</organism>
<evidence type="ECO:0000256" key="3">
    <source>
        <dbReference type="ARBA" id="ARBA00023002"/>
    </source>
</evidence>
<dbReference type="EMBL" id="PVWQ01000003">
    <property type="protein sequence ID" value="RDW86655.1"/>
    <property type="molecule type" value="Genomic_DNA"/>
</dbReference>
<dbReference type="PANTHER" id="PTHR24320">
    <property type="entry name" value="RETINOL DEHYDROGENASE"/>
    <property type="match status" value="1"/>
</dbReference>
<evidence type="ECO:0000313" key="4">
    <source>
        <dbReference type="EMBL" id="RDW86655.1"/>
    </source>
</evidence>
<dbReference type="Proteomes" id="UP000256690">
    <property type="component" value="Unassembled WGS sequence"/>
</dbReference>
<dbReference type="InterPro" id="IPR036291">
    <property type="entry name" value="NAD(P)-bd_dom_sf"/>
</dbReference>
<name>A0A3D8SJZ3_9EURO</name>